<keyword evidence="9" id="KW-0406">Ion transport</keyword>
<keyword evidence="10 17" id="KW-0472">Membrane</keyword>
<evidence type="ECO:0000256" key="9">
    <source>
        <dbReference type="ARBA" id="ARBA00023065"/>
    </source>
</evidence>
<protein>
    <submittedName>
        <fullName evidence="19">Cyclic nucleotide gated channel subunit beta 1b</fullName>
    </submittedName>
</protein>
<keyword evidence="4" id="KW-0716">Sensory transduction</keyword>
<dbReference type="PROSITE" id="PS50042">
    <property type="entry name" value="CNMP_BINDING_3"/>
    <property type="match status" value="1"/>
</dbReference>
<feature type="compositionally biased region" description="Basic and acidic residues" evidence="16">
    <location>
        <begin position="206"/>
        <end position="215"/>
    </location>
</feature>
<feature type="compositionally biased region" description="Polar residues" evidence="16">
    <location>
        <begin position="72"/>
        <end position="81"/>
    </location>
</feature>
<keyword evidence="6" id="KW-0547">Nucleotide-binding</keyword>
<feature type="compositionally biased region" description="Low complexity" evidence="16">
    <location>
        <begin position="1"/>
        <end position="10"/>
    </location>
</feature>
<dbReference type="Ensembl" id="ENSTRUT00000073517.1">
    <property type="protein sequence ID" value="ENSTRUP00000082862.1"/>
    <property type="gene ID" value="ENSTRUG00000009490.3"/>
</dbReference>
<dbReference type="SUPFAM" id="SSF81324">
    <property type="entry name" value="Voltage-gated potassium channels"/>
    <property type="match status" value="1"/>
</dbReference>
<feature type="compositionally biased region" description="Low complexity" evidence="16">
    <location>
        <begin position="782"/>
        <end position="793"/>
    </location>
</feature>
<dbReference type="GO" id="GO:0001750">
    <property type="term" value="C:photoreceptor outer segment"/>
    <property type="evidence" value="ECO:0007669"/>
    <property type="project" value="TreeGrafter"/>
</dbReference>
<evidence type="ECO:0000256" key="10">
    <source>
        <dbReference type="ARBA" id="ARBA00023136"/>
    </source>
</evidence>
<dbReference type="InterPro" id="IPR000595">
    <property type="entry name" value="cNMP-bd_dom"/>
</dbReference>
<dbReference type="GO" id="GO:0044877">
    <property type="term" value="F:protein-containing complex binding"/>
    <property type="evidence" value="ECO:0007669"/>
    <property type="project" value="TreeGrafter"/>
</dbReference>
<dbReference type="PANTHER" id="PTHR45638">
    <property type="entry name" value="CYCLIC NUCLEOTIDE-GATED CATION CHANNEL SUBUNIT A"/>
    <property type="match status" value="1"/>
</dbReference>
<dbReference type="InParanoid" id="A0A674PB48"/>
<feature type="region of interest" description="Disordered" evidence="16">
    <location>
        <begin position="1"/>
        <end position="81"/>
    </location>
</feature>
<name>A0A674PB48_TAKRU</name>
<dbReference type="GO" id="GO:0005886">
    <property type="term" value="C:plasma membrane"/>
    <property type="evidence" value="ECO:0007669"/>
    <property type="project" value="TreeGrafter"/>
</dbReference>
<dbReference type="GeneTree" id="ENSGT00940000162283"/>
<dbReference type="GO" id="GO:0001895">
    <property type="term" value="P:retina homeostasis"/>
    <property type="evidence" value="ECO:0007669"/>
    <property type="project" value="TreeGrafter"/>
</dbReference>
<comment type="catalytic activity">
    <reaction evidence="14">
        <text>K(+)(in) = K(+)(out)</text>
        <dbReference type="Rhea" id="RHEA:29463"/>
        <dbReference type="ChEBI" id="CHEBI:29103"/>
    </reaction>
</comment>
<evidence type="ECO:0000256" key="6">
    <source>
        <dbReference type="ARBA" id="ARBA00022741"/>
    </source>
</evidence>
<comment type="catalytic activity">
    <reaction evidence="15">
        <text>Na(+)(in) = Na(+)(out)</text>
        <dbReference type="Rhea" id="RHEA:34963"/>
        <dbReference type="ChEBI" id="CHEBI:29101"/>
    </reaction>
</comment>
<evidence type="ECO:0000256" key="1">
    <source>
        <dbReference type="ARBA" id="ARBA00004141"/>
    </source>
</evidence>
<feature type="region of interest" description="Disordered" evidence="16">
    <location>
        <begin position="694"/>
        <end position="722"/>
    </location>
</feature>
<dbReference type="GO" id="GO:0005223">
    <property type="term" value="F:intracellularly cGMP-activated cation channel activity"/>
    <property type="evidence" value="ECO:0007669"/>
    <property type="project" value="TreeGrafter"/>
</dbReference>
<dbReference type="GO" id="GO:0005222">
    <property type="term" value="F:intracellularly cAMP-activated cation channel activity"/>
    <property type="evidence" value="ECO:0007669"/>
    <property type="project" value="TreeGrafter"/>
</dbReference>
<keyword evidence="8" id="KW-0142">cGMP-binding</keyword>
<evidence type="ECO:0000313" key="20">
    <source>
        <dbReference type="Proteomes" id="UP000005226"/>
    </source>
</evidence>
<evidence type="ECO:0000256" key="15">
    <source>
        <dbReference type="ARBA" id="ARBA00036239"/>
    </source>
</evidence>
<evidence type="ECO:0000256" key="14">
    <source>
        <dbReference type="ARBA" id="ARBA00034430"/>
    </source>
</evidence>
<dbReference type="InterPro" id="IPR050866">
    <property type="entry name" value="CNG_cation_channel"/>
</dbReference>
<evidence type="ECO:0000256" key="12">
    <source>
        <dbReference type="ARBA" id="ARBA00023303"/>
    </source>
</evidence>
<feature type="region of interest" description="Disordered" evidence="16">
    <location>
        <begin position="737"/>
        <end position="842"/>
    </location>
</feature>
<feature type="region of interest" description="Disordered" evidence="16">
    <location>
        <begin position="202"/>
        <end position="222"/>
    </location>
</feature>
<evidence type="ECO:0000256" key="7">
    <source>
        <dbReference type="ARBA" id="ARBA00022989"/>
    </source>
</evidence>
<evidence type="ECO:0000259" key="18">
    <source>
        <dbReference type="PROSITE" id="PS50042"/>
    </source>
</evidence>
<evidence type="ECO:0000256" key="16">
    <source>
        <dbReference type="SAM" id="MobiDB-lite"/>
    </source>
</evidence>
<dbReference type="Proteomes" id="UP000005226">
    <property type="component" value="Chromosome 9"/>
</dbReference>
<dbReference type="FunFam" id="2.60.120.10:FF:000020">
    <property type="entry name" value="Cyclic nucleotide-gated channel beta 3"/>
    <property type="match status" value="1"/>
</dbReference>
<feature type="compositionally biased region" description="Low complexity" evidence="16">
    <location>
        <begin position="800"/>
        <end position="826"/>
    </location>
</feature>
<evidence type="ECO:0000256" key="13">
    <source>
        <dbReference type="ARBA" id="ARBA00023305"/>
    </source>
</evidence>
<evidence type="ECO:0000256" key="2">
    <source>
        <dbReference type="ARBA" id="ARBA00022448"/>
    </source>
</evidence>
<feature type="region of interest" description="Disordered" evidence="16">
    <location>
        <begin position="95"/>
        <end position="170"/>
    </location>
</feature>
<dbReference type="AlphaFoldDB" id="A0A674PB48"/>
<dbReference type="Pfam" id="PF00027">
    <property type="entry name" value="cNMP_binding"/>
    <property type="match status" value="1"/>
</dbReference>
<dbReference type="SUPFAM" id="SSF51206">
    <property type="entry name" value="cAMP-binding domain-like"/>
    <property type="match status" value="1"/>
</dbReference>
<feature type="domain" description="Cyclic nucleotide-binding" evidence="18">
    <location>
        <begin position="573"/>
        <end position="677"/>
    </location>
</feature>
<feature type="compositionally biased region" description="Polar residues" evidence="16">
    <location>
        <begin position="105"/>
        <end position="114"/>
    </location>
</feature>
<reference evidence="19 20" key="1">
    <citation type="journal article" date="2011" name="Genome Biol. Evol.">
        <title>Integration of the genetic map and genome assembly of fugu facilitates insights into distinct features of genome evolution in teleosts and mammals.</title>
        <authorList>
            <person name="Kai W."/>
            <person name="Kikuchi K."/>
            <person name="Tohari S."/>
            <person name="Chew A.K."/>
            <person name="Tay A."/>
            <person name="Fujiwara A."/>
            <person name="Hosoya S."/>
            <person name="Suetake H."/>
            <person name="Naruse K."/>
            <person name="Brenner S."/>
            <person name="Suzuki Y."/>
            <person name="Venkatesh B."/>
        </authorList>
    </citation>
    <scope>NUCLEOTIDE SEQUENCE [LARGE SCALE GENOMIC DNA]</scope>
</reference>
<dbReference type="InterPro" id="IPR018490">
    <property type="entry name" value="cNMP-bd_dom_sf"/>
</dbReference>
<dbReference type="Gene3D" id="1.10.287.630">
    <property type="entry name" value="Helix hairpin bin"/>
    <property type="match status" value="1"/>
</dbReference>
<dbReference type="GO" id="GO:0017071">
    <property type="term" value="C:intracellular cyclic nucleotide activated cation channel complex"/>
    <property type="evidence" value="ECO:0007669"/>
    <property type="project" value="TreeGrafter"/>
</dbReference>
<keyword evidence="12" id="KW-0407">Ion channel</keyword>
<proteinExistence type="predicted"/>
<evidence type="ECO:0000256" key="8">
    <source>
        <dbReference type="ARBA" id="ARBA00022992"/>
    </source>
</evidence>
<dbReference type="GO" id="GO:0030553">
    <property type="term" value="F:cGMP binding"/>
    <property type="evidence" value="ECO:0007669"/>
    <property type="project" value="UniProtKB-KW"/>
</dbReference>
<evidence type="ECO:0000256" key="5">
    <source>
        <dbReference type="ARBA" id="ARBA00022692"/>
    </source>
</evidence>
<dbReference type="GO" id="GO:0007601">
    <property type="term" value="P:visual perception"/>
    <property type="evidence" value="ECO:0007669"/>
    <property type="project" value="UniProtKB-KW"/>
</dbReference>
<keyword evidence="2" id="KW-0813">Transport</keyword>
<feature type="transmembrane region" description="Helical" evidence="17">
    <location>
        <begin position="329"/>
        <end position="349"/>
    </location>
</feature>
<feature type="transmembrane region" description="Helical" evidence="17">
    <location>
        <begin position="291"/>
        <end position="309"/>
    </location>
</feature>
<evidence type="ECO:0000256" key="3">
    <source>
        <dbReference type="ARBA" id="ARBA00022535"/>
    </source>
</evidence>
<keyword evidence="3" id="KW-0140">cGMP</keyword>
<organism evidence="19 20">
    <name type="scientific">Takifugu rubripes</name>
    <name type="common">Japanese pufferfish</name>
    <name type="synonym">Fugu rubripes</name>
    <dbReference type="NCBI Taxonomy" id="31033"/>
    <lineage>
        <taxon>Eukaryota</taxon>
        <taxon>Metazoa</taxon>
        <taxon>Chordata</taxon>
        <taxon>Craniata</taxon>
        <taxon>Vertebrata</taxon>
        <taxon>Euteleostomi</taxon>
        <taxon>Actinopterygii</taxon>
        <taxon>Neopterygii</taxon>
        <taxon>Teleostei</taxon>
        <taxon>Neoteleostei</taxon>
        <taxon>Acanthomorphata</taxon>
        <taxon>Eupercaria</taxon>
        <taxon>Tetraodontiformes</taxon>
        <taxon>Tetradontoidea</taxon>
        <taxon>Tetraodontidae</taxon>
        <taxon>Takifugu</taxon>
    </lineage>
</organism>
<keyword evidence="13" id="KW-0844">Vision</keyword>
<dbReference type="Gene3D" id="2.60.120.10">
    <property type="entry name" value="Jelly Rolls"/>
    <property type="match status" value="1"/>
</dbReference>
<evidence type="ECO:0000313" key="19">
    <source>
        <dbReference type="Ensembl" id="ENSTRUP00000082862.1"/>
    </source>
</evidence>
<feature type="compositionally biased region" description="Polar residues" evidence="16">
    <location>
        <begin position="144"/>
        <end position="160"/>
    </location>
</feature>
<dbReference type="InterPro" id="IPR014710">
    <property type="entry name" value="RmlC-like_jellyroll"/>
</dbReference>
<keyword evidence="11" id="KW-1071">Ligand-gated ion channel</keyword>
<evidence type="ECO:0000256" key="4">
    <source>
        <dbReference type="ARBA" id="ARBA00022606"/>
    </source>
</evidence>
<dbReference type="FunFam" id="1.10.287.630:FF:000001">
    <property type="entry name" value="Cyclic nucleotide-gated channel alpha 3"/>
    <property type="match status" value="1"/>
</dbReference>
<feature type="compositionally biased region" description="Low complexity" evidence="16">
    <location>
        <begin position="42"/>
        <end position="52"/>
    </location>
</feature>
<feature type="compositionally biased region" description="Polar residues" evidence="16">
    <location>
        <begin position="751"/>
        <end position="761"/>
    </location>
</feature>
<dbReference type="InterPro" id="IPR018488">
    <property type="entry name" value="cNMP-bd_CS"/>
</dbReference>
<dbReference type="PANTHER" id="PTHR45638:SF16">
    <property type="entry name" value="CYCLIC NUCLEOTIDE-GATED CATION CHANNEL BETA-1"/>
    <property type="match status" value="1"/>
</dbReference>
<sequence>MPKKQQQQQEQGRDRTQQDVELTWFICHSPLPSPQHPHLRSRSPSPSSLSGSVLELPNVPSYPRLPPIVSPPSKQLGSLSRQLSGVSNPAFFIEDDPDFSAVRPTESSSLSLRPSVNVEDVDSEHERGGGEGLGSVPKILTQDPKLTTLTVPVNPSGSRQSKADKEGRNQRTIWTKIRRLHSQSEDDDYELTAPIRAWTSQSSLHSNEDTLKDRPASSASQTSAVINERLQELVRMFKDRTEKAKEKLIDPDTSDDDSVVPCEGLFSHAAASFRWIRGCLHYRFPASIDPFTNLMYVLWMMLVCLAWNWNVWFIPVRWAFPYQTPDNIYYWLLTDYLCDFIYIMDITVFQPRLQFVRGGDIVVRAVTVDPTRSGICRGVINSFFEFNERLEAILTKAYIYRVIRTTTYLLYCLHCNACLYYWGSAFNGLGSTKWVYNGEGNSYIRCYYFAVKSLITIGGLPDPTTLFEIVFQLINYFVGVFAFSIMMGQMRDVVGAATAGQTYYRTCMDNTIKYMSSYRIPKDVQNRVKTWYNYTWQSQGMLDEQELLTQLPDKMRLDIAIDVNYSIVSKVPLFQDCERQMIFDMLKSLRSVVYLPGDYVCRKDEVGREMYIIKAGEVQVVGGPDGKTVFVTLRAGSVFGEISLLAVGGGNRRTANVIAHGFANLFILDKKDLNEILVHYPDSKKLLRKKARKMLNKGKKPQPKEESKSRPQAPAAAVKPETPRLLRAALEVSERSSGLKGALAKVKQKTNKLSISSQVTAHRTRAKPNKTADARPARDSASLVLFQPSFSFSLPPPSPTSSCGPDSDAETPTPTFASSTSFRSASGCHDDDDTLAPLSASR</sequence>
<reference evidence="19" key="2">
    <citation type="submission" date="2025-08" db="UniProtKB">
        <authorList>
            <consortium name="Ensembl"/>
        </authorList>
    </citation>
    <scope>IDENTIFICATION</scope>
</reference>
<dbReference type="PROSITE" id="PS00889">
    <property type="entry name" value="CNMP_BINDING_2"/>
    <property type="match status" value="1"/>
</dbReference>
<keyword evidence="5 17" id="KW-0812">Transmembrane</keyword>
<gene>
    <name evidence="19" type="primary">LOC101074936</name>
</gene>
<comment type="subcellular location">
    <subcellularLocation>
        <location evidence="1">Membrane</location>
        <topology evidence="1">Multi-pass membrane protein</topology>
    </subcellularLocation>
</comment>
<dbReference type="Gene3D" id="1.10.287.70">
    <property type="match status" value="1"/>
</dbReference>
<dbReference type="CDD" id="cd00038">
    <property type="entry name" value="CAP_ED"/>
    <property type="match status" value="1"/>
</dbReference>
<dbReference type="SMART" id="SM00100">
    <property type="entry name" value="cNMP"/>
    <property type="match status" value="1"/>
</dbReference>
<reference evidence="19" key="3">
    <citation type="submission" date="2025-09" db="UniProtKB">
        <authorList>
            <consortium name="Ensembl"/>
        </authorList>
    </citation>
    <scope>IDENTIFICATION</scope>
</reference>
<keyword evidence="7 17" id="KW-1133">Transmembrane helix</keyword>
<evidence type="ECO:0000256" key="17">
    <source>
        <dbReference type="SAM" id="Phobius"/>
    </source>
</evidence>
<keyword evidence="20" id="KW-1185">Reference proteome</keyword>
<evidence type="ECO:0000256" key="11">
    <source>
        <dbReference type="ARBA" id="ARBA00023286"/>
    </source>
</evidence>
<dbReference type="FunFam" id="1.10.287.70:FF:000072">
    <property type="entry name" value="Cyclic nucleotide gated channel beta 3"/>
    <property type="match status" value="1"/>
</dbReference>
<accession>A0A674PB48</accession>